<dbReference type="OrthoDB" id="4247482at2"/>
<feature type="domain" description="Nudix hydrolase" evidence="5">
    <location>
        <begin position="107"/>
        <end position="236"/>
    </location>
</feature>
<dbReference type="InterPro" id="IPR015797">
    <property type="entry name" value="NUDIX_hydrolase-like_dom_sf"/>
</dbReference>
<dbReference type="Gene3D" id="3.90.79.10">
    <property type="entry name" value="Nucleoside Triphosphate Pyrophosphohydrolase"/>
    <property type="match status" value="1"/>
</dbReference>
<proteinExistence type="predicted"/>
<keyword evidence="7" id="KW-1185">Reference proteome</keyword>
<comment type="cofactor">
    <cofactor evidence="1">
        <name>Mg(2+)</name>
        <dbReference type="ChEBI" id="CHEBI:18420"/>
    </cofactor>
</comment>
<keyword evidence="3" id="KW-0460">Magnesium</keyword>
<dbReference type="SUPFAM" id="SSF55811">
    <property type="entry name" value="Nudix"/>
    <property type="match status" value="1"/>
</dbReference>
<dbReference type="InterPro" id="IPR000086">
    <property type="entry name" value="NUDIX_hydrolase_dom"/>
</dbReference>
<evidence type="ECO:0000256" key="3">
    <source>
        <dbReference type="ARBA" id="ARBA00022842"/>
    </source>
</evidence>
<evidence type="ECO:0000259" key="5">
    <source>
        <dbReference type="PROSITE" id="PS51462"/>
    </source>
</evidence>
<comment type="caution">
    <text evidence="6">The sequence shown here is derived from an EMBL/GenBank/DDBJ whole genome shotgun (WGS) entry which is preliminary data.</text>
</comment>
<accession>A0A3N1HMU4</accession>
<dbReference type="PANTHER" id="PTHR43046">
    <property type="entry name" value="GDP-MANNOSE MANNOSYL HYDROLASE"/>
    <property type="match status" value="1"/>
</dbReference>
<evidence type="ECO:0000256" key="4">
    <source>
        <dbReference type="SAM" id="MobiDB-lite"/>
    </source>
</evidence>
<feature type="compositionally biased region" description="Pro residues" evidence="4">
    <location>
        <begin position="1"/>
        <end position="12"/>
    </location>
</feature>
<gene>
    <name evidence="6" type="ORF">EDC03_1439</name>
</gene>
<dbReference type="PROSITE" id="PS51462">
    <property type="entry name" value="NUDIX"/>
    <property type="match status" value="1"/>
</dbReference>
<evidence type="ECO:0000256" key="2">
    <source>
        <dbReference type="ARBA" id="ARBA00022801"/>
    </source>
</evidence>
<evidence type="ECO:0000313" key="7">
    <source>
        <dbReference type="Proteomes" id="UP000276232"/>
    </source>
</evidence>
<protein>
    <submittedName>
        <fullName evidence="6">ADP-ribose pyrophosphatase YjhB (NUDIX family)</fullName>
    </submittedName>
</protein>
<keyword evidence="2" id="KW-0378">Hydrolase</keyword>
<feature type="region of interest" description="Disordered" evidence="4">
    <location>
        <begin position="1"/>
        <end position="24"/>
    </location>
</feature>
<organism evidence="6 7">
    <name type="scientific">Pseudokineococcus lusitanus</name>
    <dbReference type="NCBI Taxonomy" id="763993"/>
    <lineage>
        <taxon>Bacteria</taxon>
        <taxon>Bacillati</taxon>
        <taxon>Actinomycetota</taxon>
        <taxon>Actinomycetes</taxon>
        <taxon>Kineosporiales</taxon>
        <taxon>Kineosporiaceae</taxon>
        <taxon>Pseudokineococcus</taxon>
    </lineage>
</organism>
<dbReference type="EMBL" id="RJKN01000003">
    <property type="protein sequence ID" value="ROP43843.1"/>
    <property type="molecule type" value="Genomic_DNA"/>
</dbReference>
<dbReference type="Proteomes" id="UP000276232">
    <property type="component" value="Unassembled WGS sequence"/>
</dbReference>
<dbReference type="PROSITE" id="PS00893">
    <property type="entry name" value="NUDIX_BOX"/>
    <property type="match status" value="1"/>
</dbReference>
<reference evidence="6 7" key="1">
    <citation type="journal article" date="2015" name="Stand. Genomic Sci.">
        <title>Genomic Encyclopedia of Bacterial and Archaeal Type Strains, Phase III: the genomes of soil and plant-associated and newly described type strains.</title>
        <authorList>
            <person name="Whitman W.B."/>
            <person name="Woyke T."/>
            <person name="Klenk H.P."/>
            <person name="Zhou Y."/>
            <person name="Lilburn T.G."/>
            <person name="Beck B.J."/>
            <person name="De Vos P."/>
            <person name="Vandamme P."/>
            <person name="Eisen J.A."/>
            <person name="Garrity G."/>
            <person name="Hugenholtz P."/>
            <person name="Kyrpides N.C."/>
        </authorList>
    </citation>
    <scope>NUCLEOTIDE SEQUENCE [LARGE SCALE GENOMIC DNA]</scope>
    <source>
        <strain evidence="6 7">CECT 7306</strain>
    </source>
</reference>
<dbReference type="PANTHER" id="PTHR43046:SF12">
    <property type="entry name" value="GDP-MANNOSE MANNOSYL HYDROLASE"/>
    <property type="match status" value="1"/>
</dbReference>
<evidence type="ECO:0000313" key="6">
    <source>
        <dbReference type="EMBL" id="ROP43843.1"/>
    </source>
</evidence>
<dbReference type="GO" id="GO:0016787">
    <property type="term" value="F:hydrolase activity"/>
    <property type="evidence" value="ECO:0007669"/>
    <property type="project" value="UniProtKB-KW"/>
</dbReference>
<dbReference type="Pfam" id="PF00293">
    <property type="entry name" value="NUDIX"/>
    <property type="match status" value="1"/>
</dbReference>
<sequence length="255" mass="25966">MTSPGSTPPPGGDPGEVALGHLTGPDGLGDRVDAALAGGAARVVATHDADDDALAWAAARAGLRREGVLRGVLVGGRRRDVALVARLAGDPDPASDALPALTPLFPASVLAAGLVLRDHRGRVLLLRTSYKVPWEVPGGFVEAAESLGGAAAREGREELGLDLTVGRLLVLDRCPGDASRPGRLLALLDGGVHDDDLPGRCTFVDGEVLEAAWCTPTEVRARTGPGLAARVAAAVAVLDADDPAPALLVEGRPGR</sequence>
<dbReference type="InParanoid" id="A0A3N1HMU4"/>
<dbReference type="AlphaFoldDB" id="A0A3N1HMU4"/>
<dbReference type="Gene3D" id="3.40.630.30">
    <property type="match status" value="1"/>
</dbReference>
<name>A0A3N1HMU4_9ACTN</name>
<dbReference type="InterPro" id="IPR020084">
    <property type="entry name" value="NUDIX_hydrolase_CS"/>
</dbReference>
<dbReference type="RefSeq" id="WP_158674230.1">
    <property type="nucleotide sequence ID" value="NZ_RJKN01000003.1"/>
</dbReference>
<evidence type="ECO:0000256" key="1">
    <source>
        <dbReference type="ARBA" id="ARBA00001946"/>
    </source>
</evidence>